<evidence type="ECO:0000313" key="3">
    <source>
        <dbReference type="EMBL" id="KJH47757.1"/>
    </source>
</evidence>
<feature type="transmembrane region" description="Helical" evidence="1">
    <location>
        <begin position="58"/>
        <end position="82"/>
    </location>
</feature>
<keyword evidence="4" id="KW-1185">Reference proteome</keyword>
<keyword evidence="2" id="KW-0732">Signal</keyword>
<evidence type="ECO:0000256" key="1">
    <source>
        <dbReference type="SAM" id="Phobius"/>
    </source>
</evidence>
<organism evidence="3 4">
    <name type="scientific">Dictyocaulus viviparus</name>
    <name type="common">Bovine lungworm</name>
    <dbReference type="NCBI Taxonomy" id="29172"/>
    <lineage>
        <taxon>Eukaryota</taxon>
        <taxon>Metazoa</taxon>
        <taxon>Ecdysozoa</taxon>
        <taxon>Nematoda</taxon>
        <taxon>Chromadorea</taxon>
        <taxon>Rhabditida</taxon>
        <taxon>Rhabditina</taxon>
        <taxon>Rhabditomorpha</taxon>
        <taxon>Strongyloidea</taxon>
        <taxon>Metastrongylidae</taxon>
        <taxon>Dictyocaulus</taxon>
    </lineage>
</organism>
<keyword evidence="1" id="KW-1133">Transmembrane helix</keyword>
<dbReference type="AlphaFoldDB" id="A0A0D8XVC0"/>
<feature type="signal peptide" evidence="2">
    <location>
        <begin position="1"/>
        <end position="24"/>
    </location>
</feature>
<keyword evidence="1" id="KW-0472">Membrane</keyword>
<evidence type="ECO:0000256" key="2">
    <source>
        <dbReference type="SAM" id="SignalP"/>
    </source>
</evidence>
<sequence>MMSSASLLMTLVCLALSRVNRVMCCIEPDQATSYQRYLDDVNQTTGNQPDATLEWRHIYLAVNNTVSGMFFSLYLILVLVYIF</sequence>
<proteinExistence type="predicted"/>
<reference evidence="4" key="2">
    <citation type="journal article" date="2016" name="Sci. Rep.">
        <title>Dictyocaulus viviparus genome, variome and transcriptome elucidate lungworm biology and support future intervention.</title>
        <authorList>
            <person name="McNulty S.N."/>
            <person name="Strube C."/>
            <person name="Rosa B.A."/>
            <person name="Martin J.C."/>
            <person name="Tyagi R."/>
            <person name="Choi Y.J."/>
            <person name="Wang Q."/>
            <person name="Hallsworth Pepin K."/>
            <person name="Zhang X."/>
            <person name="Ozersky P."/>
            <person name="Wilson R.K."/>
            <person name="Sternberg P.W."/>
            <person name="Gasser R.B."/>
            <person name="Mitreva M."/>
        </authorList>
    </citation>
    <scope>NUCLEOTIDE SEQUENCE [LARGE SCALE GENOMIC DNA]</scope>
    <source>
        <strain evidence="4">HannoverDv2000</strain>
    </source>
</reference>
<keyword evidence="1" id="KW-0812">Transmembrane</keyword>
<protein>
    <submittedName>
        <fullName evidence="3">Uncharacterized protein</fullName>
    </submittedName>
</protein>
<reference evidence="3 4" key="1">
    <citation type="submission" date="2013-11" db="EMBL/GenBank/DDBJ databases">
        <title>Draft genome of the bovine lungworm Dictyocaulus viviparus.</title>
        <authorList>
            <person name="Mitreva M."/>
        </authorList>
    </citation>
    <scope>NUCLEOTIDE SEQUENCE [LARGE SCALE GENOMIC DNA]</scope>
    <source>
        <strain evidence="3 4">HannoverDv2000</strain>
    </source>
</reference>
<evidence type="ECO:0000313" key="4">
    <source>
        <dbReference type="Proteomes" id="UP000053766"/>
    </source>
</evidence>
<gene>
    <name evidence="3" type="ORF">DICVIV_06166</name>
</gene>
<dbReference type="EMBL" id="KN716294">
    <property type="protein sequence ID" value="KJH47757.1"/>
    <property type="molecule type" value="Genomic_DNA"/>
</dbReference>
<name>A0A0D8XVC0_DICVI</name>
<accession>A0A0D8XVC0</accession>
<dbReference type="Proteomes" id="UP000053766">
    <property type="component" value="Unassembled WGS sequence"/>
</dbReference>
<feature type="chain" id="PRO_5002336237" evidence="2">
    <location>
        <begin position="25"/>
        <end position="83"/>
    </location>
</feature>
<dbReference type="STRING" id="29172.A0A0D8XVC0"/>
<dbReference type="OrthoDB" id="5975154at2759"/>